<feature type="repeat" description="TPR" evidence="1">
    <location>
        <begin position="242"/>
        <end position="275"/>
    </location>
</feature>
<dbReference type="Pfam" id="PF00656">
    <property type="entry name" value="Peptidase_C14"/>
    <property type="match status" value="1"/>
</dbReference>
<dbReference type="PANTHER" id="PTHR22576:SF37">
    <property type="entry name" value="MUCOSA-ASSOCIATED LYMPHOID TISSUE LYMPHOMA TRANSLOCATION PROTEIN 1"/>
    <property type="match status" value="1"/>
</dbReference>
<dbReference type="InterPro" id="IPR052039">
    <property type="entry name" value="Caspase-related_regulators"/>
</dbReference>
<evidence type="ECO:0000259" key="3">
    <source>
        <dbReference type="PROSITE" id="PS50208"/>
    </source>
</evidence>
<dbReference type="SMART" id="SM00028">
    <property type="entry name" value="TPR"/>
    <property type="match status" value="7"/>
</dbReference>
<dbReference type="PROSITE" id="PS50293">
    <property type="entry name" value="TPR_REGION"/>
    <property type="match status" value="1"/>
</dbReference>
<dbReference type="Proteomes" id="UP000676951">
    <property type="component" value="Chromosome"/>
</dbReference>
<feature type="repeat" description="TPR" evidence="1">
    <location>
        <begin position="106"/>
        <end position="139"/>
    </location>
</feature>
<reference evidence="4 5" key="1">
    <citation type="submission" date="2021-06" db="EMBL/GenBank/DDBJ databases">
        <title>Bradyrhizobium sp. S2-11-4 Genome sequencing.</title>
        <authorList>
            <person name="Jin L."/>
        </authorList>
    </citation>
    <scope>NUCLEOTIDE SEQUENCE [LARGE SCALE GENOMIC DNA]</scope>
    <source>
        <strain evidence="4 5">S2-11-4</strain>
    </source>
</reference>
<proteinExistence type="predicted"/>
<dbReference type="SUPFAM" id="SSF52129">
    <property type="entry name" value="Caspase-like"/>
    <property type="match status" value="1"/>
</dbReference>
<feature type="region of interest" description="Disordered" evidence="2">
    <location>
        <begin position="306"/>
        <end position="329"/>
    </location>
</feature>
<evidence type="ECO:0000256" key="2">
    <source>
        <dbReference type="SAM" id="MobiDB-lite"/>
    </source>
</evidence>
<dbReference type="PROSITE" id="PS50005">
    <property type="entry name" value="TPR"/>
    <property type="match status" value="7"/>
</dbReference>
<dbReference type="InterPro" id="IPR011990">
    <property type="entry name" value="TPR-like_helical_dom_sf"/>
</dbReference>
<gene>
    <name evidence="4" type="ORF">KMZ93_11405</name>
</gene>
<keyword evidence="1" id="KW-0802">TPR repeat</keyword>
<feature type="repeat" description="TPR" evidence="1">
    <location>
        <begin position="174"/>
        <end position="207"/>
    </location>
</feature>
<dbReference type="GO" id="GO:0004197">
    <property type="term" value="F:cysteine-type endopeptidase activity"/>
    <property type="evidence" value="ECO:0007669"/>
    <property type="project" value="InterPro"/>
</dbReference>
<dbReference type="InterPro" id="IPR011600">
    <property type="entry name" value="Pept_C14_caspase"/>
</dbReference>
<dbReference type="InterPro" id="IPR029030">
    <property type="entry name" value="Caspase-like_dom_sf"/>
</dbReference>
<dbReference type="Gene3D" id="1.25.40.10">
    <property type="entry name" value="Tetratricopeptide repeat domain"/>
    <property type="match status" value="3"/>
</dbReference>
<feature type="compositionally biased region" description="Low complexity" evidence="2">
    <location>
        <begin position="313"/>
        <end position="329"/>
    </location>
</feature>
<evidence type="ECO:0000256" key="1">
    <source>
        <dbReference type="PROSITE-ProRule" id="PRU00339"/>
    </source>
</evidence>
<dbReference type="InterPro" id="IPR019734">
    <property type="entry name" value="TPR_rpt"/>
</dbReference>
<dbReference type="AlphaFoldDB" id="A0A975P2J5"/>
<dbReference type="InterPro" id="IPR001309">
    <property type="entry name" value="Pept_C14_p20"/>
</dbReference>
<feature type="repeat" description="TPR" evidence="1">
    <location>
        <begin position="208"/>
        <end position="241"/>
    </location>
</feature>
<dbReference type="SUPFAM" id="SSF48452">
    <property type="entry name" value="TPR-like"/>
    <property type="match status" value="1"/>
</dbReference>
<dbReference type="PROSITE" id="PS50208">
    <property type="entry name" value="CASPASE_P20"/>
    <property type="match status" value="1"/>
</dbReference>
<dbReference type="Pfam" id="PF13432">
    <property type="entry name" value="TPR_16"/>
    <property type="match status" value="3"/>
</dbReference>
<organism evidence="4 5">
    <name type="scientific">Bradyrhizobium sediminis</name>
    <dbReference type="NCBI Taxonomy" id="2840469"/>
    <lineage>
        <taxon>Bacteria</taxon>
        <taxon>Pseudomonadati</taxon>
        <taxon>Pseudomonadota</taxon>
        <taxon>Alphaproteobacteria</taxon>
        <taxon>Hyphomicrobiales</taxon>
        <taxon>Nitrobacteraceae</taxon>
        <taxon>Bradyrhizobium</taxon>
    </lineage>
</organism>
<evidence type="ECO:0000313" key="4">
    <source>
        <dbReference type="EMBL" id="QWG25430.1"/>
    </source>
</evidence>
<feature type="repeat" description="TPR" evidence="1">
    <location>
        <begin position="140"/>
        <end position="173"/>
    </location>
</feature>
<keyword evidence="5" id="KW-1185">Reference proteome</keyword>
<accession>A0A975P2J5</accession>
<name>A0A975P2J5_9BRAD</name>
<dbReference type="GO" id="GO:0006508">
    <property type="term" value="P:proteolysis"/>
    <property type="evidence" value="ECO:0007669"/>
    <property type="project" value="InterPro"/>
</dbReference>
<dbReference type="RefSeq" id="WP_215606166.1">
    <property type="nucleotide sequence ID" value="NZ_CP076136.1"/>
</dbReference>
<evidence type="ECO:0000313" key="5">
    <source>
        <dbReference type="Proteomes" id="UP000676951"/>
    </source>
</evidence>
<dbReference type="EMBL" id="CP076136">
    <property type="protein sequence ID" value="QWG25430.1"/>
    <property type="molecule type" value="Genomic_DNA"/>
</dbReference>
<feature type="domain" description="Caspase family p20" evidence="3">
    <location>
        <begin position="335"/>
        <end position="465"/>
    </location>
</feature>
<dbReference type="Pfam" id="PF00515">
    <property type="entry name" value="TPR_1"/>
    <property type="match status" value="1"/>
</dbReference>
<sequence length="581" mass="64033">MAANNRDLQDCNQRTDYDRQISGCSRALSWMKPPNERARIHTLRGMALTNKEDFNRAIEDYDQAIRLDPKYLWSWVNRAEAWYRKGEAARAFADLEEAARLDPKNSRVYSVRASTWWQLGELDKAIADYSEAIRLEPAFSVFYNNRALVWRDKGDYDRAIADYDEAIRRDPKDVRAYANRGEIWRLKGDLDRALADQEKQIRISPRNANSYLTRGDTFRYRGEFERALADYDKTLVFEADSIPAYTGRGLTFEKLGDSKRARAEFEKALASRSQNRSDVSKSSLETAKARLAALASGAVQPIIHAAPAKAASPRSVPTPAARVPAAATQPAGKQGRRVALVIGNSAYRSVPPLSNPPNDAAAIAKSLRNIGFESVTLASDMTREKLIDALRTFANEAENSDWAMVYYAGHGIEVGGVNYLVPVDARLAVDRDIEYEAVPLSQVLRATDAAKKIKLVMLDACRDNPFAPRRTAAPEAVARASTAGAPIASRSTSGRGLAEVKVAGATLVVFAAKDGQIALDGEGGNSPFAVAVVQRIATPGVEINKVFRLVRDDVMEATAGRQEPYTYGSLPGKEDFFFVAK</sequence>
<feature type="repeat" description="TPR" evidence="1">
    <location>
        <begin position="72"/>
        <end position="105"/>
    </location>
</feature>
<dbReference type="PANTHER" id="PTHR22576">
    <property type="entry name" value="MUCOSA ASSOCIATED LYMPHOID TISSUE LYMPHOMA TRANSLOCATION PROTEIN 1/PARACASPASE"/>
    <property type="match status" value="1"/>
</dbReference>
<feature type="repeat" description="TPR" evidence="1">
    <location>
        <begin position="38"/>
        <end position="71"/>
    </location>
</feature>
<protein>
    <submittedName>
        <fullName evidence="4">Tetratricopeptide repeat protein</fullName>
    </submittedName>
</protein>
<dbReference type="Gene3D" id="3.40.50.1460">
    <property type="match status" value="1"/>
</dbReference>